<keyword evidence="1 2" id="KW-0193">Cuticle</keyword>
<keyword evidence="3" id="KW-0732">Signal</keyword>
<organism evidence="4 5">
    <name type="scientific">Zophobas morio</name>
    <dbReference type="NCBI Taxonomy" id="2755281"/>
    <lineage>
        <taxon>Eukaryota</taxon>
        <taxon>Metazoa</taxon>
        <taxon>Ecdysozoa</taxon>
        <taxon>Arthropoda</taxon>
        <taxon>Hexapoda</taxon>
        <taxon>Insecta</taxon>
        <taxon>Pterygota</taxon>
        <taxon>Neoptera</taxon>
        <taxon>Endopterygota</taxon>
        <taxon>Coleoptera</taxon>
        <taxon>Polyphaga</taxon>
        <taxon>Cucujiformia</taxon>
        <taxon>Tenebrionidae</taxon>
        <taxon>Zophobas</taxon>
    </lineage>
</organism>
<evidence type="ECO:0000256" key="2">
    <source>
        <dbReference type="PROSITE-ProRule" id="PRU00497"/>
    </source>
</evidence>
<evidence type="ECO:0000256" key="1">
    <source>
        <dbReference type="ARBA" id="ARBA00022460"/>
    </source>
</evidence>
<dbReference type="AlphaFoldDB" id="A0AA38IA84"/>
<reference evidence="4" key="1">
    <citation type="journal article" date="2023" name="G3 (Bethesda)">
        <title>Whole genome assemblies of Zophobas morio and Tenebrio molitor.</title>
        <authorList>
            <person name="Kaur S."/>
            <person name="Stinson S.A."/>
            <person name="diCenzo G.C."/>
        </authorList>
    </citation>
    <scope>NUCLEOTIDE SEQUENCE</scope>
    <source>
        <strain evidence="4">QUZm001</strain>
    </source>
</reference>
<feature type="signal peptide" evidence="3">
    <location>
        <begin position="1"/>
        <end position="16"/>
    </location>
</feature>
<gene>
    <name evidence="4" type="ORF">Zmor_013187</name>
</gene>
<keyword evidence="5" id="KW-1185">Reference proteome</keyword>
<dbReference type="InterPro" id="IPR000618">
    <property type="entry name" value="Insect_cuticle"/>
</dbReference>
<name>A0AA38IA84_9CUCU</name>
<dbReference type="GO" id="GO:0008010">
    <property type="term" value="F:structural constituent of chitin-based larval cuticle"/>
    <property type="evidence" value="ECO:0007669"/>
    <property type="project" value="TreeGrafter"/>
</dbReference>
<protein>
    <submittedName>
        <fullName evidence="4">Uncharacterized protein</fullName>
    </submittedName>
</protein>
<feature type="chain" id="PRO_5041274826" evidence="3">
    <location>
        <begin position="17"/>
        <end position="126"/>
    </location>
</feature>
<dbReference type="Pfam" id="PF00379">
    <property type="entry name" value="Chitin_bind_4"/>
    <property type="match status" value="1"/>
</dbReference>
<dbReference type="Proteomes" id="UP001168821">
    <property type="component" value="Unassembled WGS sequence"/>
</dbReference>
<comment type="caution">
    <text evidence="4">The sequence shown here is derived from an EMBL/GenBank/DDBJ whole genome shotgun (WGS) entry which is preliminary data.</text>
</comment>
<dbReference type="InterPro" id="IPR050468">
    <property type="entry name" value="Cuticle_Struct_Prot"/>
</dbReference>
<dbReference type="PRINTS" id="PR00947">
    <property type="entry name" value="CUTICLE"/>
</dbReference>
<evidence type="ECO:0000313" key="4">
    <source>
        <dbReference type="EMBL" id="KAJ3653968.1"/>
    </source>
</evidence>
<accession>A0AA38IA84</accession>
<dbReference type="PANTHER" id="PTHR10380:SF218">
    <property type="entry name" value="ADULT CUTICLE PROTEIN 65AA-RELATED"/>
    <property type="match status" value="1"/>
</dbReference>
<dbReference type="EMBL" id="JALNTZ010000004">
    <property type="protein sequence ID" value="KAJ3653968.1"/>
    <property type="molecule type" value="Genomic_DNA"/>
</dbReference>
<sequence>MKTTLIALAIFGFVAGRPQNPQDAYIVRYDNDNGGFGGYSFNVETSDGFRHEQTGELRSVDQEGETIVMKGSYSYVGPDGVTYTVVYIADENGFQPEGEHIPASAGVKKLGIPSAAQASLIGGGLG</sequence>
<dbReference type="GO" id="GO:0062129">
    <property type="term" value="C:chitin-based extracellular matrix"/>
    <property type="evidence" value="ECO:0007669"/>
    <property type="project" value="TreeGrafter"/>
</dbReference>
<evidence type="ECO:0000256" key="3">
    <source>
        <dbReference type="SAM" id="SignalP"/>
    </source>
</evidence>
<proteinExistence type="predicted"/>
<dbReference type="PANTHER" id="PTHR10380">
    <property type="entry name" value="CUTICLE PROTEIN"/>
    <property type="match status" value="1"/>
</dbReference>
<dbReference type="InterPro" id="IPR031311">
    <property type="entry name" value="CHIT_BIND_RR_consensus"/>
</dbReference>
<dbReference type="PROSITE" id="PS00233">
    <property type="entry name" value="CHIT_BIND_RR_1"/>
    <property type="match status" value="1"/>
</dbReference>
<evidence type="ECO:0000313" key="5">
    <source>
        <dbReference type="Proteomes" id="UP001168821"/>
    </source>
</evidence>
<dbReference type="PROSITE" id="PS51155">
    <property type="entry name" value="CHIT_BIND_RR_2"/>
    <property type="match status" value="1"/>
</dbReference>